<dbReference type="EMBL" id="PYGF01000015">
    <property type="protein sequence ID" value="PSL00449.1"/>
    <property type="molecule type" value="Genomic_DNA"/>
</dbReference>
<feature type="region of interest" description="Disordered" evidence="1">
    <location>
        <begin position="72"/>
        <end position="92"/>
    </location>
</feature>
<evidence type="ECO:0008006" key="5">
    <source>
        <dbReference type="Google" id="ProtNLM"/>
    </source>
</evidence>
<name>A0A2P8DTC5_9BACT</name>
<feature type="chain" id="PRO_5015142256" description="Spy/CpxP family protein refolding chaperone" evidence="2">
    <location>
        <begin position="20"/>
        <end position="160"/>
    </location>
</feature>
<evidence type="ECO:0000313" key="3">
    <source>
        <dbReference type="EMBL" id="PSL00449.1"/>
    </source>
</evidence>
<feature type="region of interest" description="Disordered" evidence="1">
    <location>
        <begin position="106"/>
        <end position="160"/>
    </location>
</feature>
<reference evidence="3 4" key="1">
    <citation type="submission" date="2018-03" db="EMBL/GenBank/DDBJ databases">
        <title>Genomic Encyclopedia of Archaeal and Bacterial Type Strains, Phase II (KMG-II): from individual species to whole genera.</title>
        <authorList>
            <person name="Goeker M."/>
        </authorList>
    </citation>
    <scope>NUCLEOTIDE SEQUENCE [LARGE SCALE GENOMIC DNA]</scope>
    <source>
        <strain evidence="3 4">DSM 28057</strain>
    </source>
</reference>
<dbReference type="Proteomes" id="UP000240708">
    <property type="component" value="Unassembled WGS sequence"/>
</dbReference>
<gene>
    <name evidence="3" type="ORF">CLV48_1151</name>
</gene>
<feature type="signal peptide" evidence="2">
    <location>
        <begin position="1"/>
        <end position="19"/>
    </location>
</feature>
<dbReference type="AlphaFoldDB" id="A0A2P8DTC5"/>
<organism evidence="3 4">
    <name type="scientific">Cecembia rubra</name>
    <dbReference type="NCBI Taxonomy" id="1485585"/>
    <lineage>
        <taxon>Bacteria</taxon>
        <taxon>Pseudomonadati</taxon>
        <taxon>Bacteroidota</taxon>
        <taxon>Cytophagia</taxon>
        <taxon>Cytophagales</taxon>
        <taxon>Cyclobacteriaceae</taxon>
        <taxon>Cecembia</taxon>
    </lineage>
</organism>
<protein>
    <recommendedName>
        <fullName evidence="5">Spy/CpxP family protein refolding chaperone</fullName>
    </recommendedName>
</protein>
<proteinExistence type="predicted"/>
<sequence>MKKLLIITAMFSLSFGAFAQGVTQREMPSPEQRAERMTNRMAEQLGLDDGQKQKIYQLHLENAQIRQAEWETRKSEMEQRRGAMQEQRKQQIEEIEAILSPEQKIKWAEIRESNRKKGEKMRQNRREDRKSEYRKQHRRSFQGREAGHLNSKRNHRHSRS</sequence>
<comment type="caution">
    <text evidence="3">The sequence shown here is derived from an EMBL/GenBank/DDBJ whole genome shotgun (WGS) entry which is preliminary data.</text>
</comment>
<evidence type="ECO:0000313" key="4">
    <source>
        <dbReference type="Proteomes" id="UP000240708"/>
    </source>
</evidence>
<dbReference type="RefSeq" id="WP_106568768.1">
    <property type="nucleotide sequence ID" value="NZ_JAUVYL010000016.1"/>
</dbReference>
<evidence type="ECO:0000256" key="2">
    <source>
        <dbReference type="SAM" id="SignalP"/>
    </source>
</evidence>
<feature type="compositionally biased region" description="Basic and acidic residues" evidence="1">
    <location>
        <begin position="106"/>
        <end position="134"/>
    </location>
</feature>
<feature type="compositionally biased region" description="Basic residues" evidence="1">
    <location>
        <begin position="150"/>
        <end position="160"/>
    </location>
</feature>
<keyword evidence="2" id="KW-0732">Signal</keyword>
<accession>A0A2P8DTC5</accession>
<evidence type="ECO:0000256" key="1">
    <source>
        <dbReference type="SAM" id="MobiDB-lite"/>
    </source>
</evidence>
<keyword evidence="4" id="KW-1185">Reference proteome</keyword>
<dbReference type="OrthoDB" id="978077at2"/>